<evidence type="ECO:0008006" key="4">
    <source>
        <dbReference type="Google" id="ProtNLM"/>
    </source>
</evidence>
<keyword evidence="1" id="KW-0472">Membrane</keyword>
<feature type="transmembrane region" description="Helical" evidence="1">
    <location>
        <begin position="32"/>
        <end position="54"/>
    </location>
</feature>
<evidence type="ECO:0000256" key="1">
    <source>
        <dbReference type="SAM" id="Phobius"/>
    </source>
</evidence>
<evidence type="ECO:0000313" key="2">
    <source>
        <dbReference type="EMBL" id="KXS16589.1"/>
    </source>
</evidence>
<dbReference type="EMBL" id="KQ965751">
    <property type="protein sequence ID" value="KXS16589.1"/>
    <property type="molecule type" value="Genomic_DNA"/>
</dbReference>
<gene>
    <name evidence="2" type="ORF">M427DRAFT_133950</name>
</gene>
<name>A0A139AIQ4_GONPJ</name>
<keyword evidence="1" id="KW-1133">Transmembrane helix</keyword>
<keyword evidence="3" id="KW-1185">Reference proteome</keyword>
<accession>A0A139AIQ4</accession>
<proteinExistence type="predicted"/>
<protein>
    <recommendedName>
        <fullName evidence="4">Major facilitator superfamily (MFS) profile domain-containing protein</fullName>
    </recommendedName>
</protein>
<evidence type="ECO:0000313" key="3">
    <source>
        <dbReference type="Proteomes" id="UP000070544"/>
    </source>
</evidence>
<dbReference type="AlphaFoldDB" id="A0A139AIQ4"/>
<organism evidence="2 3">
    <name type="scientific">Gonapodya prolifera (strain JEL478)</name>
    <name type="common">Monoblepharis prolifera</name>
    <dbReference type="NCBI Taxonomy" id="1344416"/>
    <lineage>
        <taxon>Eukaryota</taxon>
        <taxon>Fungi</taxon>
        <taxon>Fungi incertae sedis</taxon>
        <taxon>Chytridiomycota</taxon>
        <taxon>Chytridiomycota incertae sedis</taxon>
        <taxon>Monoblepharidomycetes</taxon>
        <taxon>Monoblepharidales</taxon>
        <taxon>Gonapodyaceae</taxon>
        <taxon>Gonapodya</taxon>
    </lineage>
</organism>
<sequence>MYASYAIRALLTVVVSIDSGMLSDLSMSQTEYNFVLGVFFVGYSLGELPSNFFLKAMGATNGSRGFVFRGGYVRRAWRLCERLVSFWRFGLR</sequence>
<keyword evidence="1" id="KW-0812">Transmembrane</keyword>
<dbReference type="InterPro" id="IPR036259">
    <property type="entry name" value="MFS_trans_sf"/>
</dbReference>
<dbReference type="Proteomes" id="UP000070544">
    <property type="component" value="Unassembled WGS sequence"/>
</dbReference>
<reference evidence="2 3" key="1">
    <citation type="journal article" date="2015" name="Genome Biol. Evol.">
        <title>Phylogenomic analyses indicate that early fungi evolved digesting cell walls of algal ancestors of land plants.</title>
        <authorList>
            <person name="Chang Y."/>
            <person name="Wang S."/>
            <person name="Sekimoto S."/>
            <person name="Aerts A.L."/>
            <person name="Choi C."/>
            <person name="Clum A."/>
            <person name="LaButti K.M."/>
            <person name="Lindquist E.A."/>
            <person name="Yee Ngan C."/>
            <person name="Ohm R.A."/>
            <person name="Salamov A.A."/>
            <person name="Grigoriev I.V."/>
            <person name="Spatafora J.W."/>
            <person name="Berbee M.L."/>
        </authorList>
    </citation>
    <scope>NUCLEOTIDE SEQUENCE [LARGE SCALE GENOMIC DNA]</scope>
    <source>
        <strain evidence="2 3">JEL478</strain>
    </source>
</reference>
<dbReference type="Gene3D" id="1.20.1250.20">
    <property type="entry name" value="MFS general substrate transporter like domains"/>
    <property type="match status" value="1"/>
</dbReference>